<dbReference type="EMBL" id="BAABRP010000009">
    <property type="protein sequence ID" value="GAA5513636.1"/>
    <property type="molecule type" value="Genomic_DNA"/>
</dbReference>
<reference evidence="2 3" key="1">
    <citation type="submission" date="2024-02" db="EMBL/GenBank/DDBJ databases">
        <title>Deinococcus carri NBRC 110142.</title>
        <authorList>
            <person name="Ichikawa N."/>
            <person name="Katano-Makiyama Y."/>
            <person name="Hidaka K."/>
        </authorList>
    </citation>
    <scope>NUCLEOTIDE SEQUENCE [LARGE SCALE GENOMIC DNA]</scope>
    <source>
        <strain evidence="2 3">NBRC 110142</strain>
    </source>
</reference>
<organism evidence="2 3">
    <name type="scientific">Deinococcus carri</name>
    <dbReference type="NCBI Taxonomy" id="1211323"/>
    <lineage>
        <taxon>Bacteria</taxon>
        <taxon>Thermotogati</taxon>
        <taxon>Deinococcota</taxon>
        <taxon>Deinococci</taxon>
        <taxon>Deinococcales</taxon>
        <taxon>Deinococcaceae</taxon>
        <taxon>Deinococcus</taxon>
    </lineage>
</organism>
<evidence type="ECO:0000313" key="2">
    <source>
        <dbReference type="EMBL" id="GAA5513636.1"/>
    </source>
</evidence>
<feature type="compositionally biased region" description="Polar residues" evidence="1">
    <location>
        <begin position="218"/>
        <end position="243"/>
    </location>
</feature>
<keyword evidence="3" id="KW-1185">Reference proteome</keyword>
<gene>
    <name evidence="2" type="ORF">Dcar01_02380</name>
</gene>
<feature type="region of interest" description="Disordered" evidence="1">
    <location>
        <begin position="218"/>
        <end position="277"/>
    </location>
</feature>
<dbReference type="Proteomes" id="UP001401887">
    <property type="component" value="Unassembled WGS sequence"/>
</dbReference>
<accession>A0ABP9W9E5</accession>
<name>A0ABP9W9E5_9DEIO</name>
<dbReference type="RefSeq" id="WP_345465403.1">
    <property type="nucleotide sequence ID" value="NZ_BAABRP010000009.1"/>
</dbReference>
<feature type="region of interest" description="Disordered" evidence="1">
    <location>
        <begin position="19"/>
        <end position="38"/>
    </location>
</feature>
<sequence length="277" mass="29669">MPKNRALLTLTALLLANAPFPRGEGEGTTTTTTGNDGRLTAEEWQARNDALHAKTSHSDLIKRVTTLERENETLKGNQVPNGARVLRGQELKDYEAYLALGKPDELGQKLKEHGEYAALGKPGDVKKKVEDGDKAASTLADRDRTDAIRTAAEHAGFKQTVLGDRLKADGLTVLPSKEVERDGKKVQVAYVKDGQGVEHELGEYAKKNWTDYLPALQVQASGDGSGSGTEFTRQDSTATTTNQNGGGGGSWVKQTLAKQSEGGGYKDPLQPQAAAAK</sequence>
<evidence type="ECO:0000256" key="1">
    <source>
        <dbReference type="SAM" id="MobiDB-lite"/>
    </source>
</evidence>
<proteinExistence type="predicted"/>
<comment type="caution">
    <text evidence="2">The sequence shown here is derived from an EMBL/GenBank/DDBJ whole genome shotgun (WGS) entry which is preliminary data.</text>
</comment>
<evidence type="ECO:0000313" key="3">
    <source>
        <dbReference type="Proteomes" id="UP001401887"/>
    </source>
</evidence>
<protein>
    <submittedName>
        <fullName evidence="2">Uncharacterized protein</fullName>
    </submittedName>
</protein>